<gene>
    <name evidence="1" type="ORF">UY19_C0004G0030</name>
</gene>
<reference evidence="1 2" key="1">
    <citation type="journal article" date="2015" name="Nature">
        <title>rRNA introns, odd ribosomes, and small enigmatic genomes across a large radiation of phyla.</title>
        <authorList>
            <person name="Brown C.T."/>
            <person name="Hug L.A."/>
            <person name="Thomas B.C."/>
            <person name="Sharon I."/>
            <person name="Castelle C.J."/>
            <person name="Singh A."/>
            <person name="Wilkins M.J."/>
            <person name="Williams K.H."/>
            <person name="Banfield J.F."/>
        </authorList>
    </citation>
    <scope>NUCLEOTIDE SEQUENCE [LARGE SCALE GENOMIC DNA]</scope>
</reference>
<name>A0A0G1U854_9BACT</name>
<protein>
    <submittedName>
        <fullName evidence="1">Uncharacterized protein</fullName>
    </submittedName>
</protein>
<dbReference type="EMBL" id="LCPB01000004">
    <property type="protein sequence ID" value="KKU90316.1"/>
    <property type="molecule type" value="Genomic_DNA"/>
</dbReference>
<accession>A0A0G1U854</accession>
<comment type="caution">
    <text evidence="1">The sequence shown here is derived from an EMBL/GenBank/DDBJ whole genome shotgun (WGS) entry which is preliminary data.</text>
</comment>
<sequence length="90" mass="9913">MAQKNKQPLYRNVLDLMQKKTAGVMASHQAEKDLMQLGELLASSSDIQSAERGEVVRRVSEMAERLSAGGDERNAKAYLVTLAKELEHAA</sequence>
<proteinExistence type="predicted"/>
<dbReference type="Proteomes" id="UP000033882">
    <property type="component" value="Unassembled WGS sequence"/>
</dbReference>
<organism evidence="1 2">
    <name type="scientific">Candidatus Wolfebacteria bacterium GW2011_GWA2_47_9b</name>
    <dbReference type="NCBI Taxonomy" id="1619005"/>
    <lineage>
        <taxon>Bacteria</taxon>
        <taxon>Candidatus Wolfeibacteriota</taxon>
    </lineage>
</organism>
<dbReference type="AlphaFoldDB" id="A0A0G1U854"/>
<evidence type="ECO:0000313" key="2">
    <source>
        <dbReference type="Proteomes" id="UP000033882"/>
    </source>
</evidence>
<evidence type="ECO:0000313" key="1">
    <source>
        <dbReference type="EMBL" id="KKU90316.1"/>
    </source>
</evidence>